<comment type="caution">
    <text evidence="2">The sequence shown here is derived from an EMBL/GenBank/DDBJ whole genome shotgun (WGS) entry which is preliminary data.</text>
</comment>
<protein>
    <recommendedName>
        <fullName evidence="1">Integrase DNA-binding domain-containing protein</fullName>
    </recommendedName>
</protein>
<dbReference type="Proteomes" id="UP000015523">
    <property type="component" value="Unassembled WGS sequence"/>
</dbReference>
<dbReference type="Gene3D" id="3.30.160.390">
    <property type="entry name" value="Integrase, DNA-binding domain"/>
    <property type="match status" value="1"/>
</dbReference>
<dbReference type="InterPro" id="IPR025166">
    <property type="entry name" value="Integrase_DNA_bind_dom"/>
</dbReference>
<feature type="domain" description="Integrase DNA-binding" evidence="1">
    <location>
        <begin position="1"/>
        <end position="34"/>
    </location>
</feature>
<dbReference type="eggNOG" id="COG0582">
    <property type="taxonomic scope" value="Bacteria"/>
</dbReference>
<dbReference type="RefSeq" id="WP_021318770.1">
    <property type="nucleotide sequence ID" value="NZ_AUWY01000103.1"/>
</dbReference>
<reference evidence="2 3" key="1">
    <citation type="journal article" date="2013" name="Genome Announc.">
        <title>Draft Genome Sequence of Sphingobium ummariense Strain RL-3, a Hexachlorocyclohexane-Degrading Bacterium.</title>
        <authorList>
            <person name="Kohli P."/>
            <person name="Dua A."/>
            <person name="Sangwan N."/>
            <person name="Oldach P."/>
            <person name="Khurana J.P."/>
            <person name="Lal R."/>
        </authorList>
    </citation>
    <scope>NUCLEOTIDE SEQUENCE [LARGE SCALE GENOMIC DNA]</scope>
    <source>
        <strain evidence="2 3">RL-3</strain>
    </source>
</reference>
<keyword evidence="3" id="KW-1185">Reference proteome</keyword>
<sequence>MNYRHLGKQKALAFGVYPDIGLADAREQRDDARRYW</sequence>
<evidence type="ECO:0000259" key="1">
    <source>
        <dbReference type="Pfam" id="PF13356"/>
    </source>
</evidence>
<proteinExistence type="predicted"/>
<dbReference type="AlphaFoldDB" id="T0J3C3"/>
<gene>
    <name evidence="2" type="ORF">M529_15135</name>
</gene>
<dbReference type="PATRIC" id="fig|1346791.3.peg.2913"/>
<dbReference type="InterPro" id="IPR038488">
    <property type="entry name" value="Integrase_DNA-bd_sf"/>
</dbReference>
<dbReference type="EMBL" id="AUWY01000103">
    <property type="protein sequence ID" value="EQB31337.1"/>
    <property type="molecule type" value="Genomic_DNA"/>
</dbReference>
<organism evidence="2 3">
    <name type="scientific">Sphingobium ummariense RL-3</name>
    <dbReference type="NCBI Taxonomy" id="1346791"/>
    <lineage>
        <taxon>Bacteria</taxon>
        <taxon>Pseudomonadati</taxon>
        <taxon>Pseudomonadota</taxon>
        <taxon>Alphaproteobacteria</taxon>
        <taxon>Sphingomonadales</taxon>
        <taxon>Sphingomonadaceae</taxon>
        <taxon>Sphingobium</taxon>
    </lineage>
</organism>
<evidence type="ECO:0000313" key="3">
    <source>
        <dbReference type="Proteomes" id="UP000015523"/>
    </source>
</evidence>
<accession>T0J3C3</accession>
<dbReference type="Pfam" id="PF13356">
    <property type="entry name" value="Arm-DNA-bind_3"/>
    <property type="match status" value="1"/>
</dbReference>
<name>T0J3C3_9SPHN</name>
<evidence type="ECO:0000313" key="2">
    <source>
        <dbReference type="EMBL" id="EQB31337.1"/>
    </source>
</evidence>